<organism evidence="16 17">
    <name type="scientific">Amycolatopsis sulphurea</name>
    <dbReference type="NCBI Taxonomy" id="76022"/>
    <lineage>
        <taxon>Bacteria</taxon>
        <taxon>Bacillati</taxon>
        <taxon>Actinomycetota</taxon>
        <taxon>Actinomycetes</taxon>
        <taxon>Pseudonocardiales</taxon>
        <taxon>Pseudonocardiaceae</taxon>
        <taxon>Amycolatopsis</taxon>
    </lineage>
</organism>
<dbReference type="Gene3D" id="3.90.1200.10">
    <property type="match status" value="1"/>
</dbReference>
<comment type="catalytic activity">
    <reaction evidence="14">
        <text>D-maltose + ATP = alpha-maltose 1-phosphate + ADP + H(+)</text>
        <dbReference type="Rhea" id="RHEA:31915"/>
        <dbReference type="ChEBI" id="CHEBI:15378"/>
        <dbReference type="ChEBI" id="CHEBI:17306"/>
        <dbReference type="ChEBI" id="CHEBI:30616"/>
        <dbReference type="ChEBI" id="CHEBI:63576"/>
        <dbReference type="ChEBI" id="CHEBI:456216"/>
        <dbReference type="EC" id="2.7.1.175"/>
    </reaction>
</comment>
<evidence type="ECO:0000256" key="13">
    <source>
        <dbReference type="ARBA" id="ARBA00031251"/>
    </source>
</evidence>
<dbReference type="Pfam" id="PF18085">
    <property type="entry name" value="Mak_N_cap"/>
    <property type="match status" value="1"/>
</dbReference>
<dbReference type="GO" id="GO:0016301">
    <property type="term" value="F:kinase activity"/>
    <property type="evidence" value="ECO:0007669"/>
    <property type="project" value="UniProtKB-KW"/>
</dbReference>
<comment type="similarity">
    <text evidence="2">Belongs to the aminoglycoside phosphotransferase family.</text>
</comment>
<dbReference type="UniPathway" id="UPA00164"/>
<evidence type="ECO:0000256" key="14">
    <source>
        <dbReference type="ARBA" id="ARBA00049067"/>
    </source>
</evidence>
<accession>A0A2A9FK17</accession>
<evidence type="ECO:0000256" key="4">
    <source>
        <dbReference type="ARBA" id="ARBA00011962"/>
    </source>
</evidence>
<feature type="domain" description="Maltokinase N-terminal cap" evidence="15">
    <location>
        <begin position="15"/>
        <end position="86"/>
    </location>
</feature>
<evidence type="ECO:0000313" key="16">
    <source>
        <dbReference type="EMBL" id="PFG50902.1"/>
    </source>
</evidence>
<keyword evidence="10" id="KW-0067">ATP-binding</keyword>
<evidence type="ECO:0000256" key="12">
    <source>
        <dbReference type="ARBA" id="ARBA00023277"/>
    </source>
</evidence>
<name>A0A2A9FK17_9PSEU</name>
<dbReference type="SUPFAM" id="SSF56112">
    <property type="entry name" value="Protein kinase-like (PK-like)"/>
    <property type="match status" value="1"/>
</dbReference>
<dbReference type="RefSeq" id="WP_098514543.1">
    <property type="nucleotide sequence ID" value="NZ_JBIAKZ010000016.1"/>
</dbReference>
<comment type="pathway">
    <text evidence="1">Glycan biosynthesis; glycogen biosynthesis.</text>
</comment>
<comment type="caution">
    <text evidence="16">The sequence shown here is derived from an EMBL/GenBank/DDBJ whole genome shotgun (WGS) entry which is preliminary data.</text>
</comment>
<evidence type="ECO:0000256" key="9">
    <source>
        <dbReference type="ARBA" id="ARBA00022777"/>
    </source>
</evidence>
<keyword evidence="7" id="KW-0808">Transferase</keyword>
<gene>
    <name evidence="16" type="ORF">ATK36_6161</name>
</gene>
<dbReference type="AlphaFoldDB" id="A0A2A9FK17"/>
<keyword evidence="12" id="KW-0119">Carbohydrate metabolism</keyword>
<dbReference type="Proteomes" id="UP000243542">
    <property type="component" value="Unassembled WGS sequence"/>
</dbReference>
<evidence type="ECO:0000256" key="2">
    <source>
        <dbReference type="ARBA" id="ARBA00006219"/>
    </source>
</evidence>
<proteinExistence type="inferred from homology"/>
<evidence type="ECO:0000256" key="1">
    <source>
        <dbReference type="ARBA" id="ARBA00004964"/>
    </source>
</evidence>
<evidence type="ECO:0000256" key="7">
    <source>
        <dbReference type="ARBA" id="ARBA00022679"/>
    </source>
</evidence>
<keyword evidence="8" id="KW-0547">Nucleotide-binding</keyword>
<dbReference type="EC" id="2.7.1.175" evidence="4"/>
<evidence type="ECO:0000256" key="3">
    <source>
        <dbReference type="ARBA" id="ARBA00011245"/>
    </source>
</evidence>
<evidence type="ECO:0000259" key="15">
    <source>
        <dbReference type="Pfam" id="PF18085"/>
    </source>
</evidence>
<keyword evidence="9 16" id="KW-0418">Kinase</keyword>
<evidence type="ECO:0000256" key="8">
    <source>
        <dbReference type="ARBA" id="ARBA00022741"/>
    </source>
</evidence>
<evidence type="ECO:0000256" key="11">
    <source>
        <dbReference type="ARBA" id="ARBA00023056"/>
    </source>
</evidence>
<evidence type="ECO:0000256" key="5">
    <source>
        <dbReference type="ARBA" id="ARBA00013882"/>
    </source>
</evidence>
<keyword evidence="17" id="KW-1185">Reference proteome</keyword>
<dbReference type="GO" id="GO:0005978">
    <property type="term" value="P:glycogen biosynthetic process"/>
    <property type="evidence" value="ECO:0007669"/>
    <property type="project" value="UniProtKB-UniPathway"/>
</dbReference>
<reference evidence="16 17" key="1">
    <citation type="submission" date="2017-10" db="EMBL/GenBank/DDBJ databases">
        <title>Sequencing the genomes of 1000 actinobacteria strains.</title>
        <authorList>
            <person name="Klenk H.-P."/>
        </authorList>
    </citation>
    <scope>NUCLEOTIDE SEQUENCE [LARGE SCALE GENOMIC DNA]</scope>
    <source>
        <strain evidence="16 17">DSM 46092</strain>
    </source>
</reference>
<evidence type="ECO:0000256" key="6">
    <source>
        <dbReference type="ARBA" id="ARBA00022600"/>
    </source>
</evidence>
<evidence type="ECO:0000256" key="10">
    <source>
        <dbReference type="ARBA" id="ARBA00022840"/>
    </source>
</evidence>
<comment type="subunit">
    <text evidence="3">Monomer.</text>
</comment>
<dbReference type="EMBL" id="PDJK01000002">
    <property type="protein sequence ID" value="PFG50902.1"/>
    <property type="molecule type" value="Genomic_DNA"/>
</dbReference>
<evidence type="ECO:0000313" key="17">
    <source>
        <dbReference type="Proteomes" id="UP000243542"/>
    </source>
</evidence>
<dbReference type="InterPro" id="IPR011009">
    <property type="entry name" value="Kinase-like_dom_sf"/>
</dbReference>
<keyword evidence="11" id="KW-0320">Glycogen biosynthesis</keyword>
<dbReference type="GO" id="GO:0005524">
    <property type="term" value="F:ATP binding"/>
    <property type="evidence" value="ECO:0007669"/>
    <property type="project" value="UniProtKB-KW"/>
</dbReference>
<protein>
    <recommendedName>
        <fullName evidence="5">Maltokinase</fullName>
        <ecNumber evidence="4">2.7.1.175</ecNumber>
    </recommendedName>
    <alternativeName>
        <fullName evidence="13">Maltose-1-phosphate synthase</fullName>
    </alternativeName>
</protein>
<dbReference type="InterPro" id="IPR040999">
    <property type="entry name" value="Mak_N_cap"/>
</dbReference>
<keyword evidence="6" id="KW-0321">Glycogen metabolism</keyword>
<sequence>MTGEHGIPAGRLAQWLPTQRWFAGKDRPVDVVRPHEPTVLIEGDPALWHVVVDVVQGERIEPYQLFVGWRSGTPEIASSALFGEGSDRYEACGDADLTAMLLDAMAAGTRIDGLSFAAEPGEQLIGGLRARPITTEQSNTSLVYGGQYILKLFRKLSPGINKDLLLHRALQAAGCAHVARVVGSITGELAGEPVTIGMLQEYLPDAVDGWAMASTSVRDLLAGPDLQPDEAGGDFAAEAERLGAAVAEVHADLARALGTEPVDRAELARTVQAMHERLDQVAAAVPQLAPQVPALRAAFDAVGAADLPPVSRQYIHGDLHLGQVLRTVGGWLLLDFEGEPAAPVAQRHALQSPLRDVAGMLRSFDYAAQQFLVGEAEHGPETAARAQEWAWRNRAAFCAGYAEADGPAGDPLAHAVLLRAFELDKAVYEVAYEHANRPDWLAVPLAAIARSTEEGEGSRDQ</sequence>